<dbReference type="OrthoDB" id="690068at2759"/>
<keyword evidence="5" id="KW-1185">Reference proteome</keyword>
<evidence type="ECO:0000256" key="2">
    <source>
        <dbReference type="ARBA" id="ARBA00023242"/>
    </source>
</evidence>
<reference evidence="4" key="1">
    <citation type="submission" date="2020-07" db="EMBL/GenBank/DDBJ databases">
        <title>Ethylene signaling mediates host invasion by parasitic plants.</title>
        <authorList>
            <person name="Yoshida S."/>
        </authorList>
    </citation>
    <scope>NUCLEOTIDE SEQUENCE</scope>
    <source>
        <strain evidence="4">Okayama</strain>
    </source>
</reference>
<evidence type="ECO:0000256" key="1">
    <source>
        <dbReference type="ARBA" id="ARBA00004123"/>
    </source>
</evidence>
<organism evidence="4 5">
    <name type="scientific">Phtheirospermum japonicum</name>
    <dbReference type="NCBI Taxonomy" id="374723"/>
    <lineage>
        <taxon>Eukaryota</taxon>
        <taxon>Viridiplantae</taxon>
        <taxon>Streptophyta</taxon>
        <taxon>Embryophyta</taxon>
        <taxon>Tracheophyta</taxon>
        <taxon>Spermatophyta</taxon>
        <taxon>Magnoliopsida</taxon>
        <taxon>eudicotyledons</taxon>
        <taxon>Gunneridae</taxon>
        <taxon>Pentapetalae</taxon>
        <taxon>asterids</taxon>
        <taxon>lamiids</taxon>
        <taxon>Lamiales</taxon>
        <taxon>Orobanchaceae</taxon>
        <taxon>Orobanchaceae incertae sedis</taxon>
        <taxon>Phtheirospermum</taxon>
    </lineage>
</organism>
<dbReference type="InterPro" id="IPR054502">
    <property type="entry name" value="bHLH-TF_ACT-like_plant"/>
</dbReference>
<dbReference type="Pfam" id="PF22754">
    <property type="entry name" value="bHLH-TF_ACT-like_plant"/>
    <property type="match status" value="1"/>
</dbReference>
<comment type="caution">
    <text evidence="4">The sequence shown here is derived from an EMBL/GenBank/DDBJ whole genome shotgun (WGS) entry which is preliminary data.</text>
</comment>
<dbReference type="EMBL" id="BMAC01000184">
    <property type="protein sequence ID" value="GFP89241.1"/>
    <property type="molecule type" value="Genomic_DNA"/>
</dbReference>
<name>A0A830C4M9_9LAMI</name>
<proteinExistence type="predicted"/>
<feature type="domain" description="Plant bHLH transcription factor ACT-like" evidence="3">
    <location>
        <begin position="66"/>
        <end position="103"/>
    </location>
</feature>
<gene>
    <name evidence="4" type="ORF">PHJA_001067800</name>
</gene>
<dbReference type="InterPro" id="IPR052610">
    <property type="entry name" value="bHLH_transcription_regulator"/>
</dbReference>
<dbReference type="AlphaFoldDB" id="A0A830C4M9"/>
<dbReference type="Proteomes" id="UP000653305">
    <property type="component" value="Unassembled WGS sequence"/>
</dbReference>
<comment type="subcellular location">
    <subcellularLocation>
        <location evidence="1">Nucleus</location>
    </subcellularLocation>
</comment>
<protein>
    <submittedName>
        <fullName evidence="4">Transcription factor bhlh25</fullName>
    </submittedName>
</protein>
<dbReference type="PANTHER" id="PTHR45959:SF2">
    <property type="entry name" value="BHLH TRANSCRIPTION FACTOR"/>
    <property type="match status" value="1"/>
</dbReference>
<sequence length="141" mass="15749">MDKASIIGDAIEYLEYLQERVRTLEELQTANETTESTVVVKKKSQMVDGDNSNTDEIRFPEIQARVCGKNVLLKIQCEKRKGLLGKILGEVDKLDLAVVNIAVAPFGSLTLDISIITKVKYNCDHNLFILIALWNCCGSNF</sequence>
<dbReference type="PANTHER" id="PTHR45959">
    <property type="entry name" value="BHLH TRANSCRIPTION FACTOR"/>
    <property type="match status" value="1"/>
</dbReference>
<evidence type="ECO:0000259" key="3">
    <source>
        <dbReference type="Pfam" id="PF22754"/>
    </source>
</evidence>
<keyword evidence="2" id="KW-0539">Nucleus</keyword>
<evidence type="ECO:0000313" key="4">
    <source>
        <dbReference type="EMBL" id="GFP89241.1"/>
    </source>
</evidence>
<evidence type="ECO:0000313" key="5">
    <source>
        <dbReference type="Proteomes" id="UP000653305"/>
    </source>
</evidence>
<accession>A0A830C4M9</accession>